<organism evidence="1">
    <name type="scientific">Physcomitrium patens</name>
    <name type="common">Spreading-leaved earth moss</name>
    <name type="synonym">Physcomitrella patens</name>
    <dbReference type="NCBI Taxonomy" id="3218"/>
    <lineage>
        <taxon>Eukaryota</taxon>
        <taxon>Viridiplantae</taxon>
        <taxon>Streptophyta</taxon>
        <taxon>Embryophyta</taxon>
        <taxon>Bryophyta</taxon>
        <taxon>Bryophytina</taxon>
        <taxon>Bryopsida</taxon>
        <taxon>Funariidae</taxon>
        <taxon>Funariales</taxon>
        <taxon>Funariaceae</taxon>
        <taxon>Physcomitrium</taxon>
    </lineage>
</organism>
<dbReference type="AlphaFoldDB" id="A0A2K1J8S5"/>
<reference evidence="2" key="3">
    <citation type="submission" date="2020-12" db="UniProtKB">
        <authorList>
            <consortium name="EnsemblPlants"/>
        </authorList>
    </citation>
    <scope>IDENTIFICATION</scope>
</reference>
<dbReference type="EnsemblPlants" id="Pp3c16_15900V3.2">
    <property type="protein sequence ID" value="PAC:32984933.CDS.1"/>
    <property type="gene ID" value="Pp3c16_15900"/>
</dbReference>
<proteinExistence type="predicted"/>
<evidence type="ECO:0000313" key="2">
    <source>
        <dbReference type="EnsemblPlants" id="PAC:32984932.CDS.1"/>
    </source>
</evidence>
<dbReference type="Proteomes" id="UP000006727">
    <property type="component" value="Chromosome 16"/>
</dbReference>
<dbReference type="Gramene" id="Pp3c16_15900V3.1">
    <property type="protein sequence ID" value="PAC:32984932.CDS.1"/>
    <property type="gene ID" value="Pp3c16_15900"/>
</dbReference>
<dbReference type="EMBL" id="ABEU02000016">
    <property type="protein sequence ID" value="PNR37926.1"/>
    <property type="molecule type" value="Genomic_DNA"/>
</dbReference>
<accession>A0A2K1J8S5</accession>
<dbReference type="Gramene" id="Pp3c16_15900V3.2">
    <property type="protein sequence ID" value="PAC:32984933.CDS.1"/>
    <property type="gene ID" value="Pp3c16_15900"/>
</dbReference>
<reference evidence="1 3" key="2">
    <citation type="journal article" date="2018" name="Plant J.">
        <title>The Physcomitrella patens chromosome-scale assembly reveals moss genome structure and evolution.</title>
        <authorList>
            <person name="Lang D."/>
            <person name="Ullrich K.K."/>
            <person name="Murat F."/>
            <person name="Fuchs J."/>
            <person name="Jenkins J."/>
            <person name="Haas F.B."/>
            <person name="Piednoel M."/>
            <person name="Gundlach H."/>
            <person name="Van Bel M."/>
            <person name="Meyberg R."/>
            <person name="Vives C."/>
            <person name="Morata J."/>
            <person name="Symeonidi A."/>
            <person name="Hiss M."/>
            <person name="Muchero W."/>
            <person name="Kamisugi Y."/>
            <person name="Saleh O."/>
            <person name="Blanc G."/>
            <person name="Decker E.L."/>
            <person name="van Gessel N."/>
            <person name="Grimwood J."/>
            <person name="Hayes R.D."/>
            <person name="Graham S.W."/>
            <person name="Gunter L.E."/>
            <person name="McDaniel S.F."/>
            <person name="Hoernstein S.N.W."/>
            <person name="Larsson A."/>
            <person name="Li F.W."/>
            <person name="Perroud P.F."/>
            <person name="Phillips J."/>
            <person name="Ranjan P."/>
            <person name="Rokshar D.S."/>
            <person name="Rothfels C.J."/>
            <person name="Schneider L."/>
            <person name="Shu S."/>
            <person name="Stevenson D.W."/>
            <person name="Thummler F."/>
            <person name="Tillich M."/>
            <person name="Villarreal Aguilar J.C."/>
            <person name="Widiez T."/>
            <person name="Wong G.K."/>
            <person name="Wymore A."/>
            <person name="Zhang Y."/>
            <person name="Zimmer A.D."/>
            <person name="Quatrano R.S."/>
            <person name="Mayer K.F.X."/>
            <person name="Goodstein D."/>
            <person name="Casacuberta J.M."/>
            <person name="Vandepoele K."/>
            <person name="Reski R."/>
            <person name="Cuming A.C."/>
            <person name="Tuskan G.A."/>
            <person name="Maumus F."/>
            <person name="Salse J."/>
            <person name="Schmutz J."/>
            <person name="Rensing S.A."/>
        </authorList>
    </citation>
    <scope>NUCLEOTIDE SEQUENCE [LARGE SCALE GENOMIC DNA]</scope>
    <source>
        <strain evidence="2 3">cv. Gransden 2004</strain>
    </source>
</reference>
<protein>
    <submittedName>
        <fullName evidence="1 2">Uncharacterized protein</fullName>
    </submittedName>
</protein>
<keyword evidence="3" id="KW-1185">Reference proteome</keyword>
<evidence type="ECO:0000313" key="1">
    <source>
        <dbReference type="EMBL" id="PNR37926.1"/>
    </source>
</evidence>
<dbReference type="EnsemblPlants" id="Pp3c16_15900V3.1">
    <property type="protein sequence ID" value="PAC:32984932.CDS.1"/>
    <property type="gene ID" value="Pp3c16_15900"/>
</dbReference>
<gene>
    <name evidence="1" type="ORF">PHYPA_021036</name>
</gene>
<dbReference type="PaxDb" id="3218-PP1S197_145V6.1"/>
<sequence>MHNVDEKLRTKAANRANSCGRLFDVLESALTSELLPELQQIKLFKAVFVVQNAPADTCDNNQFVGRHALLLSTKDIRLPFLHSRLASNGFKVGYPKRLT</sequence>
<reference evidence="1 3" key="1">
    <citation type="journal article" date="2008" name="Science">
        <title>The Physcomitrella genome reveals evolutionary insights into the conquest of land by plants.</title>
        <authorList>
            <person name="Rensing S."/>
            <person name="Lang D."/>
            <person name="Zimmer A."/>
            <person name="Terry A."/>
            <person name="Salamov A."/>
            <person name="Shapiro H."/>
            <person name="Nishiyama T."/>
            <person name="Perroud P.-F."/>
            <person name="Lindquist E."/>
            <person name="Kamisugi Y."/>
            <person name="Tanahashi T."/>
            <person name="Sakakibara K."/>
            <person name="Fujita T."/>
            <person name="Oishi K."/>
            <person name="Shin-I T."/>
            <person name="Kuroki Y."/>
            <person name="Toyoda A."/>
            <person name="Suzuki Y."/>
            <person name="Hashimoto A."/>
            <person name="Yamaguchi K."/>
            <person name="Sugano A."/>
            <person name="Kohara Y."/>
            <person name="Fujiyama A."/>
            <person name="Anterola A."/>
            <person name="Aoki S."/>
            <person name="Ashton N."/>
            <person name="Barbazuk W.B."/>
            <person name="Barker E."/>
            <person name="Bennetzen J."/>
            <person name="Bezanilla M."/>
            <person name="Blankenship R."/>
            <person name="Cho S.H."/>
            <person name="Dutcher S."/>
            <person name="Estelle M."/>
            <person name="Fawcett J.A."/>
            <person name="Gundlach H."/>
            <person name="Hanada K."/>
            <person name="Heyl A."/>
            <person name="Hicks K.A."/>
            <person name="Hugh J."/>
            <person name="Lohr M."/>
            <person name="Mayer K."/>
            <person name="Melkozernov A."/>
            <person name="Murata T."/>
            <person name="Nelson D."/>
            <person name="Pils B."/>
            <person name="Prigge M."/>
            <person name="Reiss B."/>
            <person name="Renner T."/>
            <person name="Rombauts S."/>
            <person name="Rushton P."/>
            <person name="Sanderfoot A."/>
            <person name="Schween G."/>
            <person name="Shiu S.-H."/>
            <person name="Stueber K."/>
            <person name="Theodoulou F.L."/>
            <person name="Tu H."/>
            <person name="Van de Peer Y."/>
            <person name="Verrier P.J."/>
            <person name="Waters E."/>
            <person name="Wood A."/>
            <person name="Yang L."/>
            <person name="Cove D."/>
            <person name="Cuming A."/>
            <person name="Hasebe M."/>
            <person name="Lucas S."/>
            <person name="Mishler D.B."/>
            <person name="Reski R."/>
            <person name="Grigoriev I."/>
            <person name="Quatrano R.S."/>
            <person name="Boore J.L."/>
        </authorList>
    </citation>
    <scope>NUCLEOTIDE SEQUENCE [LARGE SCALE GENOMIC DNA]</scope>
    <source>
        <strain evidence="2 3">cv. Gransden 2004</strain>
    </source>
</reference>
<name>A0A2K1J8S5_PHYPA</name>
<dbReference type="InParanoid" id="A0A2K1J8S5"/>
<evidence type="ECO:0000313" key="3">
    <source>
        <dbReference type="Proteomes" id="UP000006727"/>
    </source>
</evidence>